<protein>
    <submittedName>
        <fullName evidence="2">N-acetyltransferase</fullName>
    </submittedName>
</protein>
<dbReference type="InterPro" id="IPR000182">
    <property type="entry name" value="GNAT_dom"/>
</dbReference>
<evidence type="ECO:0000259" key="1">
    <source>
        <dbReference type="PROSITE" id="PS51186"/>
    </source>
</evidence>
<dbReference type="InterPro" id="IPR016181">
    <property type="entry name" value="Acyl_CoA_acyltransferase"/>
</dbReference>
<dbReference type="AlphaFoldDB" id="A0A3S0IB07"/>
<organism evidence="2 3">
    <name type="scientific">Deinococcus radiophilus</name>
    <dbReference type="NCBI Taxonomy" id="32062"/>
    <lineage>
        <taxon>Bacteria</taxon>
        <taxon>Thermotogati</taxon>
        <taxon>Deinococcota</taxon>
        <taxon>Deinococci</taxon>
        <taxon>Deinococcales</taxon>
        <taxon>Deinococcaceae</taxon>
        <taxon>Deinococcus</taxon>
    </lineage>
</organism>
<dbReference type="Gene3D" id="3.40.630.30">
    <property type="match status" value="1"/>
</dbReference>
<dbReference type="Pfam" id="PF13302">
    <property type="entry name" value="Acetyltransf_3"/>
    <property type="match status" value="1"/>
</dbReference>
<keyword evidence="3" id="KW-1185">Reference proteome</keyword>
<dbReference type="PANTHER" id="PTHR43441">
    <property type="entry name" value="RIBOSOMAL-PROTEIN-SERINE ACETYLTRANSFERASE"/>
    <property type="match status" value="1"/>
</dbReference>
<dbReference type="OrthoDB" id="3466127at2"/>
<comment type="caution">
    <text evidence="2">The sequence shown here is derived from an EMBL/GenBank/DDBJ whole genome shotgun (WGS) entry which is preliminary data.</text>
</comment>
<sequence>MISEYWPLYNLVLRTAHLELRFPTETELGELATVAAGGINRPGQRTYLTPWPELSPEKRGLFVIQNHWGCKAEWESSDWVLNLGVFADGQPIGMVSLRGKEFAVLREVTTGSWLGLEFQGQGHGTEARTALLHFAFEYLGAEAARTEVFQENAASQGVSRKLGYRPDGISRDVLDGQVIVSDRLRLTRESWRHVPHTPVTVSGFDGCEKFFLGDAPNP</sequence>
<dbReference type="PROSITE" id="PS51186">
    <property type="entry name" value="GNAT"/>
    <property type="match status" value="1"/>
</dbReference>
<dbReference type="SUPFAM" id="SSF55729">
    <property type="entry name" value="Acyl-CoA N-acyltransferases (Nat)"/>
    <property type="match status" value="1"/>
</dbReference>
<proteinExistence type="predicted"/>
<gene>
    <name evidence="2" type="ORF">EJ104_02975</name>
</gene>
<reference evidence="2 3" key="1">
    <citation type="submission" date="2018-12" db="EMBL/GenBank/DDBJ databases">
        <title>Deinococcus radiophilus ATCC 27603 genome sequencing and assembly.</title>
        <authorList>
            <person name="Maclea K.S."/>
            <person name="Maynard C.R."/>
        </authorList>
    </citation>
    <scope>NUCLEOTIDE SEQUENCE [LARGE SCALE GENOMIC DNA]</scope>
    <source>
        <strain evidence="2 3">ATCC 27603</strain>
    </source>
</reference>
<dbReference type="GO" id="GO:0005737">
    <property type="term" value="C:cytoplasm"/>
    <property type="evidence" value="ECO:0007669"/>
    <property type="project" value="TreeGrafter"/>
</dbReference>
<keyword evidence="2" id="KW-0808">Transferase</keyword>
<feature type="domain" description="N-acetyltransferase" evidence="1">
    <location>
        <begin position="38"/>
        <end position="189"/>
    </location>
</feature>
<evidence type="ECO:0000313" key="2">
    <source>
        <dbReference type="EMBL" id="RTR29368.1"/>
    </source>
</evidence>
<dbReference type="PANTHER" id="PTHR43441:SF11">
    <property type="entry name" value="RIBOSOMAL-PROTEIN-SERINE ACETYLTRANSFERASE"/>
    <property type="match status" value="1"/>
</dbReference>
<dbReference type="InterPro" id="IPR051908">
    <property type="entry name" value="Ribosomal_N-acetyltransferase"/>
</dbReference>
<name>A0A3S0IB07_9DEIO</name>
<dbReference type="EMBL" id="RXPE01000004">
    <property type="protein sequence ID" value="RTR29368.1"/>
    <property type="molecule type" value="Genomic_DNA"/>
</dbReference>
<dbReference type="Proteomes" id="UP000277766">
    <property type="component" value="Unassembled WGS sequence"/>
</dbReference>
<dbReference type="GO" id="GO:0008999">
    <property type="term" value="F:protein-N-terminal-alanine acetyltransferase activity"/>
    <property type="evidence" value="ECO:0007669"/>
    <property type="project" value="TreeGrafter"/>
</dbReference>
<accession>A0A3S0IB07</accession>
<dbReference type="GO" id="GO:1990189">
    <property type="term" value="F:protein N-terminal-serine acetyltransferase activity"/>
    <property type="evidence" value="ECO:0007669"/>
    <property type="project" value="TreeGrafter"/>
</dbReference>
<dbReference type="RefSeq" id="WP_126351279.1">
    <property type="nucleotide sequence ID" value="NZ_CP086380.1"/>
</dbReference>
<evidence type="ECO:0000313" key="3">
    <source>
        <dbReference type="Proteomes" id="UP000277766"/>
    </source>
</evidence>